<feature type="transmembrane region" description="Helical" evidence="11">
    <location>
        <begin position="230"/>
        <end position="251"/>
    </location>
</feature>
<accession>B9S476</accession>
<feature type="transmembrane region" description="Helical" evidence="11">
    <location>
        <begin position="924"/>
        <end position="942"/>
    </location>
</feature>
<feature type="domain" description="Cation/H+ exchanger transmembrane" evidence="12">
    <location>
        <begin position="766"/>
        <end position="1141"/>
    </location>
</feature>
<dbReference type="InParanoid" id="B9S476"/>
<dbReference type="GO" id="GO:0006813">
    <property type="term" value="P:potassium ion transport"/>
    <property type="evidence" value="ECO:0007669"/>
    <property type="project" value="UniProtKB-KW"/>
</dbReference>
<feature type="transmembrane region" description="Helical" evidence="11">
    <location>
        <begin position="383"/>
        <end position="404"/>
    </location>
</feature>
<feature type="transmembrane region" description="Helical" evidence="11">
    <location>
        <begin position="1060"/>
        <end position="1081"/>
    </location>
</feature>
<evidence type="ECO:0000313" key="14">
    <source>
        <dbReference type="EMBL" id="EEF41504.1"/>
    </source>
</evidence>
<dbReference type="InterPro" id="IPR057290">
    <property type="entry name" value="CHX17_C"/>
</dbReference>
<dbReference type="Pfam" id="PF00999">
    <property type="entry name" value="Na_H_Exchanger"/>
    <property type="match status" value="2"/>
</dbReference>
<dbReference type="GO" id="GO:0006885">
    <property type="term" value="P:regulation of pH"/>
    <property type="evidence" value="ECO:0000318"/>
    <property type="project" value="GO_Central"/>
</dbReference>
<dbReference type="PANTHER" id="PTHR32468:SF108">
    <property type="entry name" value="CATION_H(+) ANTIPORTER 15-LIKE"/>
    <property type="match status" value="1"/>
</dbReference>
<keyword evidence="4" id="KW-0633">Potassium transport</keyword>
<feature type="transmembrane region" description="Helical" evidence="11">
    <location>
        <begin position="1093"/>
        <end position="1112"/>
    </location>
</feature>
<organism evidence="14 15">
    <name type="scientific">Ricinus communis</name>
    <name type="common">Castor bean</name>
    <dbReference type="NCBI Taxonomy" id="3988"/>
    <lineage>
        <taxon>Eukaryota</taxon>
        <taxon>Viridiplantae</taxon>
        <taxon>Streptophyta</taxon>
        <taxon>Embryophyta</taxon>
        <taxon>Tracheophyta</taxon>
        <taxon>Spermatophyta</taxon>
        <taxon>Magnoliopsida</taxon>
        <taxon>eudicotyledons</taxon>
        <taxon>Gunneridae</taxon>
        <taxon>Pentapetalae</taxon>
        <taxon>rosids</taxon>
        <taxon>fabids</taxon>
        <taxon>Malpighiales</taxon>
        <taxon>Euphorbiaceae</taxon>
        <taxon>Acalyphoideae</taxon>
        <taxon>Acalypheae</taxon>
        <taxon>Ricinus</taxon>
    </lineage>
</organism>
<comment type="subcellular location">
    <subcellularLocation>
        <location evidence="1">Membrane</location>
        <topology evidence="1">Multi-pass membrane protein</topology>
    </subcellularLocation>
</comment>
<dbReference type="Pfam" id="PF23259">
    <property type="entry name" value="CHX17_C"/>
    <property type="match status" value="1"/>
</dbReference>
<keyword evidence="2" id="KW-0813">Transport</keyword>
<evidence type="ECO:0000256" key="8">
    <source>
        <dbReference type="ARBA" id="ARBA00023065"/>
    </source>
</evidence>
<proteinExistence type="inferred from homology"/>
<dbReference type="InterPro" id="IPR050794">
    <property type="entry name" value="CPA2_transporter"/>
</dbReference>
<gene>
    <name evidence="14" type="ORF">RCOM_0687540</name>
</gene>
<feature type="transmembrane region" description="Helical" evidence="11">
    <location>
        <begin position="1032"/>
        <end position="1048"/>
    </location>
</feature>
<feature type="transmembrane region" description="Helical" evidence="11">
    <location>
        <begin position="843"/>
        <end position="864"/>
    </location>
</feature>
<dbReference type="PANTHER" id="PTHR32468">
    <property type="entry name" value="CATION/H + ANTIPORTER"/>
    <property type="match status" value="1"/>
</dbReference>
<evidence type="ECO:0000256" key="10">
    <source>
        <dbReference type="ARBA" id="ARBA00038341"/>
    </source>
</evidence>
<sequence>MSVTYTLSNHLENGTMCVSKCDTVMSTQGIFFGENPFDSLFSVFTTQVILSLSISWVVYFVLRPLRQPKIVCNIMAGIILGPSVLGRNKTFLKTIFPKEEMLIFNTLSTLGAACYTFIIAVKMDTSIILRMSRNAWTIGLSSYLVPFVAIYFYGYILNAKQKSGYIMELPSLFLSCAFSTTYFPIIAHVMEELDLETTELGRLVMTSAVLIEMLSHVVSVVVIISTNSDIIRSIRTFVMVVAPIIFLFYVVKPVIRQIIKRTPEGKPVHETYVIAVMLGALIMTSVSDYAWGIYLPGAFLMGAIIPDGPPLGATLVEKYELMIMEIFLPLFFVRVGYQTDVSSIKDLRTFYFTLLFIVLCYLAKIVGTVLASVYVNIRLKNAFLLGVILNFKGVFELSIYQIFLTNQAVDKQCYTALVLFSVFSIAFFSPFINIVYKPQARLTNPDCETKYSRTLQSTPLDGELHILTSIYHECNVPGIINLLQASNPNAVSPISAYVIHAIELVGRNTPSISPCSVYGKKLKNSASQQIMRAFSNYSRNSNGLITIHPFIMLAPYKTMDNIICNLAEDRHIPLIIVPFRRISGGVGSNHLLRDFNSRLQANAPCTVGILIEKGSHNSVTMLLDNYFSCNIAVLFIGGDDDREALALAIRMSNNPNVNITLIRSIDSRDSGSDRQQDELLIKEFMEENVNNASVTCEEVIVNDSVQMLDLIQSLEHNYDLVIVGKNPTATNFEKEMIQWMENPELGVIGDILALSDDYSSSKNMLVYTALRPLKQPKFVCNVLAGIILGPSVMGRNKVYMETFFAPKEMQVFNTLVVFGVAYFIFLTAVKMDTNALLLNAKNAWSIALTAYIVPLVIVQLYSLFTEKYLVNCFEGPSSFFKIVGMNISYFPAIANLLEEHNLLTTELGQLALSTAMLSETFNNILVTLFVSTLIIVFMKSYVGAVRNFFLMFSVILFAICIVRPLILQIIRRKPDGKPIQSIFVVASVLCAFWGAVMADIFMGVFIPGVVLIGLVIPDGPPLGSILVEKSELMVTEFFLPLFYVQVGFQTDVSSIKDIQAVGVFLVKLILLTATKILGTMLASSFFDIKLKNAFMLGVILNLKGVQDLYLYGRWYTDKTLSTQCYTTAVLFSLFLTGVFCPFIQILYKPQARLINSAYVEAFAIQTMQSTPKEVELRALSCVYDEDNVKSMITLLNAFNPNKSSPMCVYVTHLVELVGRAVPLLIPYTKNKKRFMPHNSHHIIHAFRNFEANSNDSVAIQPFVAVAPIKSMHNIICNLARDKHIPLIIVPFNDSRLGKRLQGNIRIFNSTLQEIAYCTVGILVDRGLHQTKSTAHYFSVAVLFVGGPDDREALALADRMSGNPQMRITMFRIISKDEEEGGEEDDTCELEKELDELSVQEFRQTSITNAYVSCSQMVANNGLQMMDVIRSLRRKYKLVIVGKVPRRSQYEKEMLVWIEYPELGVLGDALASPDFDDSDMSVLVVKQSDVDLDESKHGSFRMSSLRCNSQAHG</sequence>
<dbReference type="InterPro" id="IPR038770">
    <property type="entry name" value="Na+/solute_symporter_sf"/>
</dbReference>
<keyword evidence="3" id="KW-0050">Antiport</keyword>
<dbReference type="InterPro" id="IPR006153">
    <property type="entry name" value="Cation/H_exchanger_TM"/>
</dbReference>
<evidence type="ECO:0000256" key="4">
    <source>
        <dbReference type="ARBA" id="ARBA00022538"/>
    </source>
</evidence>
<feature type="transmembrane region" description="Helical" evidence="11">
    <location>
        <begin position="272"/>
        <end position="291"/>
    </location>
</feature>
<evidence type="ECO:0000256" key="6">
    <source>
        <dbReference type="ARBA" id="ARBA00022958"/>
    </source>
</evidence>
<dbReference type="Gene3D" id="3.40.50.12370">
    <property type="match status" value="1"/>
</dbReference>
<feature type="transmembrane region" description="Helical" evidence="11">
    <location>
        <begin position="135"/>
        <end position="157"/>
    </location>
</feature>
<keyword evidence="7 11" id="KW-1133">Transmembrane helix</keyword>
<dbReference type="GO" id="GO:0098662">
    <property type="term" value="P:inorganic cation transmembrane transport"/>
    <property type="evidence" value="ECO:0000318"/>
    <property type="project" value="GO_Central"/>
</dbReference>
<comment type="similarity">
    <text evidence="10">Belongs to the monovalent cation:proton antiporter 2 (CPA2) transporter (TC 2.A.37) family. CHX (TC 2.A.37.4) subfamily.</text>
</comment>
<evidence type="ECO:0000256" key="11">
    <source>
        <dbReference type="SAM" id="Phobius"/>
    </source>
</evidence>
<feature type="transmembrane region" description="Helical" evidence="11">
    <location>
        <begin position="349"/>
        <end position="377"/>
    </location>
</feature>
<feature type="transmembrane region" description="Helical" evidence="11">
    <location>
        <begin position="202"/>
        <end position="224"/>
    </location>
</feature>
<feature type="domain" description="Cation/H+ exchanger transmembrane" evidence="12">
    <location>
        <begin position="55"/>
        <end position="427"/>
    </location>
</feature>
<dbReference type="Gene3D" id="1.20.1530.20">
    <property type="match status" value="2"/>
</dbReference>
<keyword evidence="8" id="KW-0406">Ion transport</keyword>
<feature type="transmembrane region" description="Helical" evidence="11">
    <location>
        <begin position="982"/>
        <end position="1012"/>
    </location>
</feature>
<keyword evidence="9 11" id="KW-0472">Membrane</keyword>
<evidence type="ECO:0000256" key="9">
    <source>
        <dbReference type="ARBA" id="ARBA00023136"/>
    </source>
</evidence>
<dbReference type="GO" id="GO:0015297">
    <property type="term" value="F:antiporter activity"/>
    <property type="evidence" value="ECO:0007669"/>
    <property type="project" value="UniProtKB-KW"/>
</dbReference>
<feature type="transmembrane region" description="Helical" evidence="11">
    <location>
        <begin position="1124"/>
        <end position="1147"/>
    </location>
</feature>
<evidence type="ECO:0000256" key="7">
    <source>
        <dbReference type="ARBA" id="ARBA00022989"/>
    </source>
</evidence>
<evidence type="ECO:0000256" key="1">
    <source>
        <dbReference type="ARBA" id="ARBA00004141"/>
    </source>
</evidence>
<dbReference type="FunFam" id="1.20.1530.20:FF:000003">
    <property type="entry name" value="Cation/H(+) antiporter 15"/>
    <property type="match status" value="1"/>
</dbReference>
<feature type="transmembrane region" description="Helical" evidence="11">
    <location>
        <begin position="101"/>
        <end position="123"/>
    </location>
</feature>
<feature type="domain" description="Cation/H(+) antiporter C-terminal" evidence="13">
    <location>
        <begin position="1337"/>
        <end position="1486"/>
    </location>
</feature>
<feature type="transmembrane region" description="Helical" evidence="11">
    <location>
        <begin position="948"/>
        <end position="970"/>
    </location>
</feature>
<protein>
    <submittedName>
        <fullName evidence="14">Monovalent cation:proton antiporter, putative</fullName>
    </submittedName>
</protein>
<evidence type="ECO:0000256" key="2">
    <source>
        <dbReference type="ARBA" id="ARBA00022448"/>
    </source>
</evidence>
<name>B9S476_RICCO</name>
<keyword evidence="5 11" id="KW-0812">Transmembrane</keyword>
<evidence type="ECO:0000259" key="13">
    <source>
        <dbReference type="Pfam" id="PF23259"/>
    </source>
</evidence>
<evidence type="ECO:0000259" key="12">
    <source>
        <dbReference type="Pfam" id="PF00999"/>
    </source>
</evidence>
<dbReference type="eggNOG" id="KOG1650">
    <property type="taxonomic scope" value="Eukaryota"/>
</dbReference>
<feature type="transmembrane region" description="Helical" evidence="11">
    <location>
        <begin position="811"/>
        <end position="831"/>
    </location>
</feature>
<feature type="transmembrane region" description="Helical" evidence="11">
    <location>
        <begin position="40"/>
        <end position="62"/>
    </location>
</feature>
<evidence type="ECO:0000313" key="15">
    <source>
        <dbReference type="Proteomes" id="UP000008311"/>
    </source>
</evidence>
<dbReference type="GO" id="GO:1902600">
    <property type="term" value="P:proton transmembrane transport"/>
    <property type="evidence" value="ECO:0007669"/>
    <property type="project" value="InterPro"/>
</dbReference>
<evidence type="ECO:0000256" key="3">
    <source>
        <dbReference type="ARBA" id="ARBA00022449"/>
    </source>
</evidence>
<feature type="transmembrane region" description="Helical" evidence="11">
    <location>
        <begin position="169"/>
        <end position="190"/>
    </location>
</feature>
<feature type="transmembrane region" description="Helical" evidence="11">
    <location>
        <begin position="69"/>
        <end position="86"/>
    </location>
</feature>
<dbReference type="Proteomes" id="UP000008311">
    <property type="component" value="Unassembled WGS sequence"/>
</dbReference>
<keyword evidence="15" id="KW-1185">Reference proteome</keyword>
<dbReference type="GO" id="GO:0016020">
    <property type="term" value="C:membrane"/>
    <property type="evidence" value="ECO:0007669"/>
    <property type="project" value="UniProtKB-SubCell"/>
</dbReference>
<keyword evidence="6" id="KW-0630">Potassium</keyword>
<feature type="transmembrane region" description="Helical" evidence="11">
    <location>
        <begin position="416"/>
        <end position="436"/>
    </location>
</feature>
<reference evidence="15" key="1">
    <citation type="journal article" date="2010" name="Nat. Biotechnol.">
        <title>Draft genome sequence of the oilseed species Ricinus communis.</title>
        <authorList>
            <person name="Chan A.P."/>
            <person name="Crabtree J."/>
            <person name="Zhao Q."/>
            <person name="Lorenzi H."/>
            <person name="Orvis J."/>
            <person name="Puiu D."/>
            <person name="Melake-Berhan A."/>
            <person name="Jones K.M."/>
            <person name="Redman J."/>
            <person name="Chen G."/>
            <person name="Cahoon E.B."/>
            <person name="Gedil M."/>
            <person name="Stanke M."/>
            <person name="Haas B.J."/>
            <person name="Wortman J.R."/>
            <person name="Fraser-Liggett C.M."/>
            <person name="Ravel J."/>
            <person name="Rabinowicz P.D."/>
        </authorList>
    </citation>
    <scope>NUCLEOTIDE SEQUENCE [LARGE SCALE GENOMIC DNA]</scope>
    <source>
        <strain evidence="15">cv. Hale</strain>
    </source>
</reference>
<dbReference type="EMBL" id="EQ973864">
    <property type="protein sequence ID" value="EEF41504.1"/>
    <property type="molecule type" value="Genomic_DNA"/>
</dbReference>
<dbReference type="GO" id="GO:0012505">
    <property type="term" value="C:endomembrane system"/>
    <property type="evidence" value="ECO:0000318"/>
    <property type="project" value="GO_Central"/>
</dbReference>
<evidence type="ECO:0000256" key="5">
    <source>
        <dbReference type="ARBA" id="ARBA00022692"/>
    </source>
</evidence>